<dbReference type="SUPFAM" id="SSF51197">
    <property type="entry name" value="Clavaminate synthase-like"/>
    <property type="match status" value="1"/>
</dbReference>
<dbReference type="PANTHER" id="PTHR20883:SF48">
    <property type="entry name" value="ECTOINE DIOXYGENASE"/>
    <property type="match status" value="1"/>
</dbReference>
<dbReference type="GO" id="GO:0016491">
    <property type="term" value="F:oxidoreductase activity"/>
    <property type="evidence" value="ECO:0007669"/>
    <property type="project" value="UniProtKB-ARBA"/>
</dbReference>
<dbReference type="Gene3D" id="2.60.120.620">
    <property type="entry name" value="q2cbj1_9rhob like domain"/>
    <property type="match status" value="1"/>
</dbReference>
<feature type="non-terminal residue" evidence="1">
    <location>
        <position position="1"/>
    </location>
</feature>
<proteinExistence type="predicted"/>
<sequence>VKGPTAHEREFWEENGYLHFEQAMVGDDLTRLQRAFDRAVDDCKADWLEGVAKGTSPAAHFDIPKPLGRDDVFIDIVDYPAWYPYLQDFAEGELIIIGTQVRILPAQPISYVGWHADVPLTNPLHMKVQIYLEDVPEDGGAFAFVPGSHKPDAGPCPQPVPYNAMPGHKTFPGKAGDAILFNSYGWHTSMINATQTPRKSIILIYERWTEGRVSAGDHVSIADRLTTPERRRLFCLEPAGVSTS</sequence>
<accession>A0A382LUA7</accession>
<protein>
    <recommendedName>
        <fullName evidence="2">Phytanoyl-CoA dioxygenase family protein</fullName>
    </recommendedName>
</protein>
<dbReference type="EMBL" id="UINC01088784">
    <property type="protein sequence ID" value="SVC39315.1"/>
    <property type="molecule type" value="Genomic_DNA"/>
</dbReference>
<evidence type="ECO:0000313" key="1">
    <source>
        <dbReference type="EMBL" id="SVC39315.1"/>
    </source>
</evidence>
<dbReference type="PANTHER" id="PTHR20883">
    <property type="entry name" value="PHYTANOYL-COA DIOXYGENASE DOMAIN CONTAINING 1"/>
    <property type="match status" value="1"/>
</dbReference>
<reference evidence="1" key="1">
    <citation type="submission" date="2018-05" db="EMBL/GenBank/DDBJ databases">
        <authorList>
            <person name="Lanie J.A."/>
            <person name="Ng W.-L."/>
            <person name="Kazmierczak K.M."/>
            <person name="Andrzejewski T.M."/>
            <person name="Davidsen T.M."/>
            <person name="Wayne K.J."/>
            <person name="Tettelin H."/>
            <person name="Glass J.I."/>
            <person name="Rusch D."/>
            <person name="Podicherti R."/>
            <person name="Tsui H.-C.T."/>
            <person name="Winkler M.E."/>
        </authorList>
    </citation>
    <scope>NUCLEOTIDE SEQUENCE</scope>
</reference>
<dbReference type="InterPro" id="IPR008775">
    <property type="entry name" value="Phytyl_CoA_dOase-like"/>
</dbReference>
<dbReference type="AlphaFoldDB" id="A0A382LUA7"/>
<gene>
    <name evidence="1" type="ORF">METZ01_LOCUS292169</name>
</gene>
<dbReference type="GO" id="GO:0046872">
    <property type="term" value="F:metal ion binding"/>
    <property type="evidence" value="ECO:0007669"/>
    <property type="project" value="UniProtKB-ARBA"/>
</dbReference>
<organism evidence="1">
    <name type="scientific">marine metagenome</name>
    <dbReference type="NCBI Taxonomy" id="408172"/>
    <lineage>
        <taxon>unclassified sequences</taxon>
        <taxon>metagenomes</taxon>
        <taxon>ecological metagenomes</taxon>
    </lineage>
</organism>
<dbReference type="Pfam" id="PF05721">
    <property type="entry name" value="PhyH"/>
    <property type="match status" value="1"/>
</dbReference>
<evidence type="ECO:0008006" key="2">
    <source>
        <dbReference type="Google" id="ProtNLM"/>
    </source>
</evidence>
<name>A0A382LUA7_9ZZZZ</name>